<dbReference type="GO" id="GO:0000077">
    <property type="term" value="P:DNA damage checkpoint signaling"/>
    <property type="evidence" value="ECO:0007669"/>
    <property type="project" value="TreeGrafter"/>
</dbReference>
<keyword evidence="5" id="KW-0067">ATP-binding</keyword>
<keyword evidence="6" id="KW-0539">Nucleus</keyword>
<evidence type="ECO:0000256" key="5">
    <source>
        <dbReference type="ARBA" id="ARBA00022840"/>
    </source>
</evidence>
<evidence type="ECO:0000313" key="10">
    <source>
        <dbReference type="RefSeq" id="XP_023165291.2"/>
    </source>
</evidence>
<organism evidence="9 10">
    <name type="scientific">Drosophila hydei</name>
    <name type="common">Fruit fly</name>
    <dbReference type="NCBI Taxonomy" id="7224"/>
    <lineage>
        <taxon>Eukaryota</taxon>
        <taxon>Metazoa</taxon>
        <taxon>Ecdysozoa</taxon>
        <taxon>Arthropoda</taxon>
        <taxon>Hexapoda</taxon>
        <taxon>Insecta</taxon>
        <taxon>Pterygota</taxon>
        <taxon>Neoptera</taxon>
        <taxon>Endopterygota</taxon>
        <taxon>Diptera</taxon>
        <taxon>Brachycera</taxon>
        <taxon>Muscomorpha</taxon>
        <taxon>Ephydroidea</taxon>
        <taxon>Drosophilidae</taxon>
        <taxon>Drosophila</taxon>
    </lineage>
</organism>
<name>A0A6J1LGC1_DROHY</name>
<dbReference type="SUPFAM" id="SSF52540">
    <property type="entry name" value="P-loop containing nucleoside triphosphate hydrolases"/>
    <property type="match status" value="1"/>
</dbReference>
<dbReference type="GO" id="GO:0033314">
    <property type="term" value="P:mitotic DNA replication checkpoint signaling"/>
    <property type="evidence" value="ECO:0007669"/>
    <property type="project" value="TreeGrafter"/>
</dbReference>
<keyword evidence="3" id="KW-0547">Nucleotide-binding</keyword>
<keyword evidence="4" id="KW-0227">DNA damage</keyword>
<feature type="compositionally biased region" description="Polar residues" evidence="8">
    <location>
        <begin position="35"/>
        <end position="47"/>
    </location>
</feature>
<comment type="similarity">
    <text evidence="2">Belongs to the rad17/RAD24 family.</text>
</comment>
<dbReference type="GO" id="GO:0003682">
    <property type="term" value="F:chromatin binding"/>
    <property type="evidence" value="ECO:0007669"/>
    <property type="project" value="TreeGrafter"/>
</dbReference>
<protein>
    <submittedName>
        <fullName evidence="10">Cell cycle checkpoint protein RAD17</fullName>
    </submittedName>
</protein>
<evidence type="ECO:0000256" key="7">
    <source>
        <dbReference type="ARBA" id="ARBA00023306"/>
    </source>
</evidence>
<dbReference type="RefSeq" id="XP_023165291.2">
    <property type="nucleotide sequence ID" value="XM_023309523.2"/>
</dbReference>
<dbReference type="GO" id="GO:0006281">
    <property type="term" value="P:DNA repair"/>
    <property type="evidence" value="ECO:0007669"/>
    <property type="project" value="InterPro"/>
</dbReference>
<dbReference type="OMA" id="VICASKA"/>
<dbReference type="InterPro" id="IPR027417">
    <property type="entry name" value="P-loop_NTPase"/>
</dbReference>
<gene>
    <name evidence="10" type="primary">LOC111595683</name>
</gene>
<keyword evidence="9" id="KW-1185">Reference proteome</keyword>
<dbReference type="GO" id="GO:0005524">
    <property type="term" value="F:ATP binding"/>
    <property type="evidence" value="ECO:0007669"/>
    <property type="project" value="UniProtKB-KW"/>
</dbReference>
<comment type="subcellular location">
    <subcellularLocation>
        <location evidence="1">Nucleus</location>
    </subcellularLocation>
</comment>
<dbReference type="Pfam" id="PF03215">
    <property type="entry name" value="Rad17"/>
    <property type="match status" value="1"/>
</dbReference>
<dbReference type="KEGG" id="dhe:111595683"/>
<proteinExistence type="inferred from homology"/>
<keyword evidence="7" id="KW-0131">Cell cycle</keyword>
<dbReference type="InterPro" id="IPR004582">
    <property type="entry name" value="Checkpoint_prot_Rad17_Rad24"/>
</dbReference>
<dbReference type="GO" id="GO:0005634">
    <property type="term" value="C:nucleus"/>
    <property type="evidence" value="ECO:0007669"/>
    <property type="project" value="UniProtKB-SubCell"/>
</dbReference>
<dbReference type="GeneID" id="111595683"/>
<dbReference type="OrthoDB" id="10265971at2759"/>
<feature type="region of interest" description="Disordered" evidence="8">
    <location>
        <begin position="20"/>
        <end position="47"/>
    </location>
</feature>
<dbReference type="AlphaFoldDB" id="A0A6J1LGC1"/>
<evidence type="ECO:0000256" key="3">
    <source>
        <dbReference type="ARBA" id="ARBA00022741"/>
    </source>
</evidence>
<accession>A0A6J1LGC1</accession>
<dbReference type="CTD" id="5884"/>
<evidence type="ECO:0000256" key="6">
    <source>
        <dbReference type="ARBA" id="ARBA00023242"/>
    </source>
</evidence>
<evidence type="ECO:0000313" key="9">
    <source>
        <dbReference type="Proteomes" id="UP000504633"/>
    </source>
</evidence>
<reference evidence="10" key="1">
    <citation type="submission" date="2025-08" db="UniProtKB">
        <authorList>
            <consortium name="RefSeq"/>
        </authorList>
    </citation>
    <scope>IDENTIFICATION</scope>
    <source>
        <strain evidence="10">15085-1641.00</strain>
        <tissue evidence="10">Whole body</tissue>
    </source>
</reference>
<evidence type="ECO:0000256" key="8">
    <source>
        <dbReference type="SAM" id="MobiDB-lite"/>
    </source>
</evidence>
<dbReference type="PANTHER" id="PTHR12172:SF0">
    <property type="entry name" value="CELL CYCLE CHECKPOINT PROTEIN RAD17"/>
    <property type="match status" value="1"/>
</dbReference>
<evidence type="ECO:0000256" key="4">
    <source>
        <dbReference type="ARBA" id="ARBA00022763"/>
    </source>
</evidence>
<sequence length="517" mass="57406">MTAKKKPWVKSAFSQLNMTPKASPVSAPYKRTRSGRATTSANVGTANVESTNVRKPQIVDLTVNEDDEEVNAATPIVSENWMDCFAPSTSEDLAVHPKKVGDVRNWLQHCEAMRKKYPAQICLLTGPAGCGKTATLRVLAQELGYELQEWINPTDCEEINALGDQPSDGTYMGSQLEAFKSFLLRASRYKSLLSAQNKRLLLVEDFPNVLLKDAAATFSDLLDEYISYGKSPLVFIAADSKSRMLNISYKLFTDQLKAKLRIEHISFNSIAATIMQKSMKRFTTLMQQQQHKSLYKLPTQTVLDSIVVCAQGDIRNALINLHFGSLKGAPSMVTKQLNVNAPSKGRKRKATNTLKSIGRDESITMMHALGRVFNPKYTEDRDKCLLHNPEDLAEAFSTEPRNFVNFIHANYLPHFQDIANVNSAVNDLGVADMLLQEYRDESLSLVSLTIAVRGCMVANVAPVSGWMPVRGPKRLTIEPQLTPAEQKLLGVAYAGISKRLYASEYSSFIKTIADNTK</sequence>
<evidence type="ECO:0000256" key="1">
    <source>
        <dbReference type="ARBA" id="ARBA00004123"/>
    </source>
</evidence>
<dbReference type="PANTHER" id="PTHR12172">
    <property type="entry name" value="CELL CYCLE CHECKPOINT PROTEIN RAD17"/>
    <property type="match status" value="1"/>
</dbReference>
<dbReference type="Gene3D" id="3.40.50.300">
    <property type="entry name" value="P-loop containing nucleotide triphosphate hydrolases"/>
    <property type="match status" value="1"/>
</dbReference>
<dbReference type="GO" id="GO:0003689">
    <property type="term" value="F:DNA clamp loader activity"/>
    <property type="evidence" value="ECO:0007669"/>
    <property type="project" value="TreeGrafter"/>
</dbReference>
<evidence type="ECO:0000256" key="2">
    <source>
        <dbReference type="ARBA" id="ARBA00006168"/>
    </source>
</evidence>
<dbReference type="Proteomes" id="UP000504633">
    <property type="component" value="Unplaced"/>
</dbReference>